<dbReference type="InterPro" id="IPR000182">
    <property type="entry name" value="GNAT_dom"/>
</dbReference>
<dbReference type="Gene3D" id="3.40.630.30">
    <property type="match status" value="1"/>
</dbReference>
<dbReference type="PANTHER" id="PTHR43877">
    <property type="entry name" value="AMINOALKYLPHOSPHONATE N-ACETYLTRANSFERASE-RELATED-RELATED"/>
    <property type="match status" value="1"/>
</dbReference>
<reference evidence="4 5" key="1">
    <citation type="submission" date="2018-05" db="EMBL/GenBank/DDBJ databases">
        <title>Complete Genome Sequences of Extremely Thermoacidophilic, Metal-Mobilizing Type-Strain Members of the Archaeal Family Sulfolobaceae: Acidianus brierleyi DSM-1651T, Acidianus sulfidivorans DSM-18786T, Metallosphaera hakonensis DSM-7519T, and Metallosphaera prunae DSM-10039T.</title>
        <authorList>
            <person name="Counts J.A."/>
            <person name="Kelly R.M."/>
        </authorList>
    </citation>
    <scope>NUCLEOTIDE SEQUENCE [LARGE SCALE GENOMIC DNA]</scope>
    <source>
        <strain evidence="4 5">JP7</strain>
    </source>
</reference>
<gene>
    <name evidence="4" type="ORF">DFR86_04540</name>
</gene>
<dbReference type="SUPFAM" id="SSF55729">
    <property type="entry name" value="Acyl-CoA N-acyltransferases (Nat)"/>
    <property type="match status" value="1"/>
</dbReference>
<dbReference type="InterPro" id="IPR050832">
    <property type="entry name" value="Bact_Acetyltransf"/>
</dbReference>
<dbReference type="GO" id="GO:0016747">
    <property type="term" value="F:acyltransferase activity, transferring groups other than amino-acyl groups"/>
    <property type="evidence" value="ECO:0007669"/>
    <property type="project" value="InterPro"/>
</dbReference>
<dbReference type="Pfam" id="PF13508">
    <property type="entry name" value="Acetyltransf_7"/>
    <property type="match status" value="1"/>
</dbReference>
<evidence type="ECO:0000256" key="2">
    <source>
        <dbReference type="ARBA" id="ARBA00023315"/>
    </source>
</evidence>
<accession>A0A2U9ILJ8</accession>
<dbReference type="EMBL" id="CP029288">
    <property type="protein sequence ID" value="AWR96896.1"/>
    <property type="molecule type" value="Genomic_DNA"/>
</dbReference>
<evidence type="ECO:0000256" key="1">
    <source>
        <dbReference type="ARBA" id="ARBA00022679"/>
    </source>
</evidence>
<evidence type="ECO:0000313" key="4">
    <source>
        <dbReference type="EMBL" id="AWR96896.1"/>
    </source>
</evidence>
<keyword evidence="2" id="KW-0012">Acyltransferase</keyword>
<dbReference type="OrthoDB" id="43754at2157"/>
<proteinExistence type="predicted"/>
<dbReference type="PROSITE" id="PS51186">
    <property type="entry name" value="GNAT"/>
    <property type="match status" value="1"/>
</dbReference>
<dbReference type="KEGG" id="asul:DFR86_04540"/>
<dbReference type="PANTHER" id="PTHR43877:SF1">
    <property type="entry name" value="ACETYLTRANSFERASE"/>
    <property type="match status" value="1"/>
</dbReference>
<dbReference type="GeneID" id="36837211"/>
<sequence>MVSVRKANKEDIAEITEFFSRMYRLNSEFDPLLSIPDNLEEIVKKNVEKSLGNENEIIVVAEDKNKIVGAARVIIYNRLYYKPDQEAIIEEFYVYPAYRRQGIGQYIIKYIEKELSEKGIYLLSANFPSRNLIAASFYKKMGFRDIYSKYIRKIEKSS</sequence>
<dbReference type="InterPro" id="IPR016181">
    <property type="entry name" value="Acyl_CoA_acyltransferase"/>
</dbReference>
<dbReference type="RefSeq" id="WP_110379786.1">
    <property type="nucleotide sequence ID" value="NZ_CP029288.2"/>
</dbReference>
<dbReference type="CDD" id="cd04301">
    <property type="entry name" value="NAT_SF"/>
    <property type="match status" value="1"/>
</dbReference>
<evidence type="ECO:0000259" key="3">
    <source>
        <dbReference type="PROSITE" id="PS51186"/>
    </source>
</evidence>
<keyword evidence="5" id="KW-1185">Reference proteome</keyword>
<protein>
    <submittedName>
        <fullName evidence="4">N-acetyltransferase</fullName>
    </submittedName>
</protein>
<evidence type="ECO:0000313" key="5">
    <source>
        <dbReference type="Proteomes" id="UP000248410"/>
    </source>
</evidence>
<name>A0A2U9ILJ8_9CREN</name>
<dbReference type="Proteomes" id="UP000248410">
    <property type="component" value="Chromosome"/>
</dbReference>
<organism evidence="4 5">
    <name type="scientific">Acidianus sulfidivorans JP7</name>
    <dbReference type="NCBI Taxonomy" id="619593"/>
    <lineage>
        <taxon>Archaea</taxon>
        <taxon>Thermoproteota</taxon>
        <taxon>Thermoprotei</taxon>
        <taxon>Sulfolobales</taxon>
        <taxon>Sulfolobaceae</taxon>
        <taxon>Acidianus</taxon>
    </lineage>
</organism>
<feature type="domain" description="N-acetyltransferase" evidence="3">
    <location>
        <begin position="2"/>
        <end position="158"/>
    </location>
</feature>
<keyword evidence="1 4" id="KW-0808">Transferase</keyword>
<dbReference type="AlphaFoldDB" id="A0A2U9ILJ8"/>